<dbReference type="EMBL" id="JAUHHV010000004">
    <property type="protein sequence ID" value="KAK1427901.1"/>
    <property type="molecule type" value="Genomic_DNA"/>
</dbReference>
<feature type="region of interest" description="Disordered" evidence="1">
    <location>
        <begin position="120"/>
        <end position="194"/>
    </location>
</feature>
<sequence length="194" mass="21912">MLVMQAKASMIRLKYTEIDDIGPSNARRQLSLEWHTDNPWSSDEDVIEHAGQVNMCAQEILNVQNHVVVEPAGQVEHVVDTRKEQIHDLMDDIAFTNYFLSGRDVEETRIDVNDIRKDADETGRDVDEDTGSGDDDVTRSDDDTGSDSDYIVDKDNMHEDGALNETTELDIDAFDSVSEDDNDTPLQRGLKKLR</sequence>
<feature type="compositionally biased region" description="Acidic residues" evidence="1">
    <location>
        <begin position="126"/>
        <end position="135"/>
    </location>
</feature>
<dbReference type="AlphaFoldDB" id="A0AAD8KVD1"/>
<comment type="caution">
    <text evidence="2">The sequence shown here is derived from an EMBL/GenBank/DDBJ whole genome shotgun (WGS) entry which is preliminary data.</text>
</comment>
<feature type="compositionally biased region" description="Basic and acidic residues" evidence="1">
    <location>
        <begin position="151"/>
        <end position="161"/>
    </location>
</feature>
<evidence type="ECO:0000256" key="1">
    <source>
        <dbReference type="SAM" id="MobiDB-lite"/>
    </source>
</evidence>
<evidence type="ECO:0000313" key="3">
    <source>
        <dbReference type="Proteomes" id="UP001229421"/>
    </source>
</evidence>
<keyword evidence="3" id="KW-1185">Reference proteome</keyword>
<evidence type="ECO:0000313" key="2">
    <source>
        <dbReference type="EMBL" id="KAK1427901.1"/>
    </source>
</evidence>
<feature type="compositionally biased region" description="Acidic residues" evidence="1">
    <location>
        <begin position="167"/>
        <end position="183"/>
    </location>
</feature>
<name>A0AAD8KVD1_TARER</name>
<dbReference type="Proteomes" id="UP001229421">
    <property type="component" value="Unassembled WGS sequence"/>
</dbReference>
<gene>
    <name evidence="2" type="ORF">QVD17_16624</name>
</gene>
<protein>
    <submittedName>
        <fullName evidence="2">Uncharacterized protein</fullName>
    </submittedName>
</protein>
<organism evidence="2 3">
    <name type="scientific">Tagetes erecta</name>
    <name type="common">African marigold</name>
    <dbReference type="NCBI Taxonomy" id="13708"/>
    <lineage>
        <taxon>Eukaryota</taxon>
        <taxon>Viridiplantae</taxon>
        <taxon>Streptophyta</taxon>
        <taxon>Embryophyta</taxon>
        <taxon>Tracheophyta</taxon>
        <taxon>Spermatophyta</taxon>
        <taxon>Magnoliopsida</taxon>
        <taxon>eudicotyledons</taxon>
        <taxon>Gunneridae</taxon>
        <taxon>Pentapetalae</taxon>
        <taxon>asterids</taxon>
        <taxon>campanulids</taxon>
        <taxon>Asterales</taxon>
        <taxon>Asteraceae</taxon>
        <taxon>Asteroideae</taxon>
        <taxon>Heliantheae alliance</taxon>
        <taxon>Tageteae</taxon>
        <taxon>Tagetes</taxon>
    </lineage>
</organism>
<accession>A0AAD8KVD1</accession>
<reference evidence="2" key="1">
    <citation type="journal article" date="2023" name="bioRxiv">
        <title>Improved chromosome-level genome assembly for marigold (Tagetes erecta).</title>
        <authorList>
            <person name="Jiang F."/>
            <person name="Yuan L."/>
            <person name="Wang S."/>
            <person name="Wang H."/>
            <person name="Xu D."/>
            <person name="Wang A."/>
            <person name="Fan W."/>
        </authorList>
    </citation>
    <scope>NUCLEOTIDE SEQUENCE</scope>
    <source>
        <strain evidence="2">WSJ</strain>
        <tissue evidence="2">Leaf</tissue>
    </source>
</reference>
<proteinExistence type="predicted"/>